<proteinExistence type="predicted"/>
<dbReference type="AlphaFoldDB" id="A0A4R3HUH0"/>
<dbReference type="Pfam" id="PF11563">
    <property type="entry name" value="Protoglobin"/>
    <property type="match status" value="1"/>
</dbReference>
<dbReference type="InterPro" id="IPR043128">
    <property type="entry name" value="Rev_trsase/Diguanyl_cyclase"/>
</dbReference>
<dbReference type="GO" id="GO:0020037">
    <property type="term" value="F:heme binding"/>
    <property type="evidence" value="ECO:0007669"/>
    <property type="project" value="InterPro"/>
</dbReference>
<dbReference type="InterPro" id="IPR009050">
    <property type="entry name" value="Globin-like_sf"/>
</dbReference>
<dbReference type="InterPro" id="IPR013767">
    <property type="entry name" value="PAS_fold"/>
</dbReference>
<evidence type="ECO:0000259" key="6">
    <source>
        <dbReference type="PROSITE" id="PS50883"/>
    </source>
</evidence>
<dbReference type="SMART" id="SM00267">
    <property type="entry name" value="GGDEF"/>
    <property type="match status" value="1"/>
</dbReference>
<dbReference type="Pfam" id="PF00990">
    <property type="entry name" value="GGDEF"/>
    <property type="match status" value="1"/>
</dbReference>
<dbReference type="PROSITE" id="PS50112">
    <property type="entry name" value="PAS"/>
    <property type="match status" value="1"/>
</dbReference>
<dbReference type="InterPro" id="IPR029787">
    <property type="entry name" value="Nucleotide_cyclase"/>
</dbReference>
<dbReference type="Pfam" id="PF00989">
    <property type="entry name" value="PAS"/>
    <property type="match status" value="1"/>
</dbReference>
<evidence type="ECO:0000259" key="7">
    <source>
        <dbReference type="PROSITE" id="PS50887"/>
    </source>
</evidence>
<reference evidence="8 9" key="1">
    <citation type="submission" date="2019-03" db="EMBL/GenBank/DDBJ databases">
        <title>Genomic Encyclopedia of Type Strains, Phase IV (KMG-IV): sequencing the most valuable type-strain genomes for metagenomic binning, comparative biology and taxonomic classification.</title>
        <authorList>
            <person name="Goeker M."/>
        </authorList>
    </citation>
    <scope>NUCLEOTIDE SEQUENCE [LARGE SCALE GENOMIC DNA]</scope>
    <source>
        <strain evidence="8 9">DSM 7445</strain>
    </source>
</reference>
<dbReference type="PANTHER" id="PTHR44757">
    <property type="entry name" value="DIGUANYLATE CYCLASE DGCP"/>
    <property type="match status" value="1"/>
</dbReference>
<feature type="domain" description="PAC" evidence="5">
    <location>
        <begin position="377"/>
        <end position="428"/>
    </location>
</feature>
<organism evidence="8 9">
    <name type="scientific">Paucimonas lemoignei</name>
    <name type="common">Pseudomonas lemoignei</name>
    <dbReference type="NCBI Taxonomy" id="29443"/>
    <lineage>
        <taxon>Bacteria</taxon>
        <taxon>Pseudomonadati</taxon>
        <taxon>Pseudomonadota</taxon>
        <taxon>Betaproteobacteria</taxon>
        <taxon>Burkholderiales</taxon>
        <taxon>Burkholderiaceae</taxon>
        <taxon>Paucimonas</taxon>
    </lineage>
</organism>
<name>A0A4R3HUH0_PAULE</name>
<dbReference type="InterPro" id="IPR035919">
    <property type="entry name" value="EAL_sf"/>
</dbReference>
<dbReference type="InterPro" id="IPR001610">
    <property type="entry name" value="PAC"/>
</dbReference>
<evidence type="ECO:0000256" key="1">
    <source>
        <dbReference type="ARBA" id="ARBA00015125"/>
    </source>
</evidence>
<comment type="catalytic activity">
    <reaction evidence="3">
        <text>3',3'-c-di-GMP + H2O = 5'-phosphoguanylyl(3'-&gt;5')guanosine + H(+)</text>
        <dbReference type="Rhea" id="RHEA:24902"/>
        <dbReference type="ChEBI" id="CHEBI:15377"/>
        <dbReference type="ChEBI" id="CHEBI:15378"/>
        <dbReference type="ChEBI" id="CHEBI:58754"/>
        <dbReference type="ChEBI" id="CHEBI:58805"/>
        <dbReference type="EC" id="3.1.4.52"/>
    </reaction>
    <physiologicalReaction direction="left-to-right" evidence="3">
        <dbReference type="Rhea" id="RHEA:24903"/>
    </physiologicalReaction>
</comment>
<dbReference type="InterPro" id="IPR000700">
    <property type="entry name" value="PAS-assoc_C"/>
</dbReference>
<dbReference type="GO" id="GO:0071111">
    <property type="term" value="F:cyclic-guanylate-specific phosphodiesterase activity"/>
    <property type="evidence" value="ECO:0007669"/>
    <property type="project" value="UniProtKB-EC"/>
</dbReference>
<dbReference type="SUPFAM" id="SSF55785">
    <property type="entry name" value="PYP-like sensor domain (PAS domain)"/>
    <property type="match status" value="2"/>
</dbReference>
<dbReference type="InterPro" id="IPR012292">
    <property type="entry name" value="Globin/Proto"/>
</dbReference>
<dbReference type="FunFam" id="3.20.20.450:FF:000001">
    <property type="entry name" value="Cyclic di-GMP phosphodiesterase yahA"/>
    <property type="match status" value="1"/>
</dbReference>
<evidence type="ECO:0000256" key="2">
    <source>
        <dbReference type="ARBA" id="ARBA00029839"/>
    </source>
</evidence>
<dbReference type="GO" id="GO:0071732">
    <property type="term" value="P:cellular response to nitric oxide"/>
    <property type="evidence" value="ECO:0007669"/>
    <property type="project" value="UniProtKB-ARBA"/>
</dbReference>
<keyword evidence="9" id="KW-1185">Reference proteome</keyword>
<dbReference type="Gene3D" id="3.30.450.20">
    <property type="entry name" value="PAS domain"/>
    <property type="match status" value="2"/>
</dbReference>
<dbReference type="SMART" id="SM00086">
    <property type="entry name" value="PAC"/>
    <property type="match status" value="1"/>
</dbReference>
<dbReference type="FunFam" id="3.30.70.270:FF:000001">
    <property type="entry name" value="Diguanylate cyclase domain protein"/>
    <property type="match status" value="1"/>
</dbReference>
<evidence type="ECO:0000313" key="8">
    <source>
        <dbReference type="EMBL" id="TCS35655.1"/>
    </source>
</evidence>
<dbReference type="PROSITE" id="PS50113">
    <property type="entry name" value="PAC"/>
    <property type="match status" value="1"/>
</dbReference>
<accession>A0A4R3HUH0</accession>
<dbReference type="InterPro" id="IPR035965">
    <property type="entry name" value="PAS-like_dom_sf"/>
</dbReference>
<dbReference type="InterPro" id="IPR001633">
    <property type="entry name" value="EAL_dom"/>
</dbReference>
<dbReference type="SMART" id="SM00052">
    <property type="entry name" value="EAL"/>
    <property type="match status" value="1"/>
</dbReference>
<evidence type="ECO:0000256" key="3">
    <source>
        <dbReference type="ARBA" id="ARBA00051114"/>
    </source>
</evidence>
<dbReference type="PANTHER" id="PTHR44757:SF2">
    <property type="entry name" value="BIOFILM ARCHITECTURE MAINTENANCE PROTEIN MBAA"/>
    <property type="match status" value="1"/>
</dbReference>
<dbReference type="SUPFAM" id="SSF141868">
    <property type="entry name" value="EAL domain-like"/>
    <property type="match status" value="1"/>
</dbReference>
<dbReference type="Gene3D" id="3.20.20.450">
    <property type="entry name" value="EAL domain"/>
    <property type="match status" value="1"/>
</dbReference>
<dbReference type="CDD" id="cd00130">
    <property type="entry name" value="PAS"/>
    <property type="match status" value="2"/>
</dbReference>
<evidence type="ECO:0000259" key="5">
    <source>
        <dbReference type="PROSITE" id="PS50113"/>
    </source>
</evidence>
<dbReference type="PROSITE" id="PS50883">
    <property type="entry name" value="EAL"/>
    <property type="match status" value="1"/>
</dbReference>
<dbReference type="OrthoDB" id="9813903at2"/>
<dbReference type="CDD" id="cd01949">
    <property type="entry name" value="GGDEF"/>
    <property type="match status" value="1"/>
</dbReference>
<dbReference type="RefSeq" id="WP_132259657.1">
    <property type="nucleotide sequence ID" value="NZ_SLZQ01000010.1"/>
</dbReference>
<protein>
    <recommendedName>
        <fullName evidence="1">Diguanylate cyclase DosC</fullName>
    </recommendedName>
    <alternativeName>
        <fullName evidence="2">Direct oxygen-sensing cyclase</fullName>
    </alternativeName>
</protein>
<feature type="domain" description="EAL" evidence="6">
    <location>
        <begin position="602"/>
        <end position="856"/>
    </location>
</feature>
<dbReference type="EMBL" id="SLZQ01000010">
    <property type="protein sequence ID" value="TCS35655.1"/>
    <property type="molecule type" value="Genomic_DNA"/>
</dbReference>
<dbReference type="Gene3D" id="3.30.70.270">
    <property type="match status" value="1"/>
</dbReference>
<evidence type="ECO:0000313" key="9">
    <source>
        <dbReference type="Proteomes" id="UP000295382"/>
    </source>
</evidence>
<dbReference type="NCBIfam" id="TIGR00254">
    <property type="entry name" value="GGDEF"/>
    <property type="match status" value="1"/>
</dbReference>
<dbReference type="InterPro" id="IPR013655">
    <property type="entry name" value="PAS_fold_3"/>
</dbReference>
<evidence type="ECO:0000259" key="4">
    <source>
        <dbReference type="PROSITE" id="PS50112"/>
    </source>
</evidence>
<dbReference type="InterPro" id="IPR000014">
    <property type="entry name" value="PAS"/>
</dbReference>
<sequence length="865" mass="97112">MKDLNQAVDLITRDIGLDQHEIDQRKAFLELGETDIDLLQRIHKLLQDDKEGFSDAFYQHLVEFPEMRTLLPDAETMARLRAAQSAYFDRLTAGDYGQDYIRNRLKVGVVHQRIGLEPKWYIGAYRKYLSELLPILWRMLADQPETFLAAYDAALKVVSFDMGLALDTYAQAAQQEVVQHRNYLQQVISGMPAGLIVVNDTGDIRSMNDMMRKMLDISEEYLNHPRPLNELIESATLAESVAQVRATGKPCDRVIVTLKRECAGTRHFELSIRPTVLGRENLLLLIAQDVTFQLEATRKLQESEEQFRLTFNQAAVGIAHANTDGEFIRINRKLCEITGYTEAELLHRDFWSITHPDDVARDTTLFNRLAKGEISEYSREKRYIHKQGHAVWANVTVSSMRDALGRQRFIGLVEDISRRKEAEEELRRLVNHDALTGLPNRLLLEDRLGQAIAHAHRAGKLVAVMFIDLDRFKNINDSLGHDAGDEVIVEIASRIANSLREADTVARQGGDEFVVVLPDMAQEEDAAIVAQKILQSLFQPMVVSGQELFPTGSIGISLYPRDGQDAQTLLKHADAAMYRAKAEGRNDYQFYAGSMGTNAMDSLKLEGALRRALERNEFLLHYQPQVDIRSGAVVGVEALLRWQPQGKEMVSPADFIPIAEETGLIVPIGEWVLATACAQHKAWRDAGLPPIRIGVNLSARQFQRQDLAKRVARLLEEMDCTPDCLALEITESDVMQNPEAAVEILRQLHAMGMHLAIDDFGTGYSSLSYLKRFPIDCLKIDRSFVRDITSDADDAMIVNSVIALAHSMKLSVIAEGVETAQQLDFLSDHGCDQMQGYYFSKPVPADQIAKLLQAVKPETGHVAAA</sequence>
<feature type="domain" description="PAS" evidence="4">
    <location>
        <begin position="303"/>
        <end position="373"/>
    </location>
</feature>
<comment type="caution">
    <text evidence="8">The sequence shown here is derived from an EMBL/GenBank/DDBJ whole genome shotgun (WGS) entry which is preliminary data.</text>
</comment>
<dbReference type="GO" id="GO:0019825">
    <property type="term" value="F:oxygen binding"/>
    <property type="evidence" value="ECO:0007669"/>
    <property type="project" value="InterPro"/>
</dbReference>
<dbReference type="SUPFAM" id="SSF55073">
    <property type="entry name" value="Nucleotide cyclase"/>
    <property type="match status" value="1"/>
</dbReference>
<gene>
    <name evidence="8" type="ORF">EDC30_110124</name>
</gene>
<dbReference type="SMART" id="SM00091">
    <property type="entry name" value="PAS"/>
    <property type="match status" value="2"/>
</dbReference>
<dbReference type="Proteomes" id="UP000295382">
    <property type="component" value="Unassembled WGS sequence"/>
</dbReference>
<dbReference type="Pfam" id="PF08447">
    <property type="entry name" value="PAS_3"/>
    <property type="match status" value="1"/>
</dbReference>
<dbReference type="Gene3D" id="1.10.490.10">
    <property type="entry name" value="Globins"/>
    <property type="match status" value="1"/>
</dbReference>
<dbReference type="PROSITE" id="PS50887">
    <property type="entry name" value="GGDEF"/>
    <property type="match status" value="1"/>
</dbReference>
<dbReference type="InterPro" id="IPR000160">
    <property type="entry name" value="GGDEF_dom"/>
</dbReference>
<dbReference type="NCBIfam" id="TIGR00229">
    <property type="entry name" value="sensory_box"/>
    <property type="match status" value="1"/>
</dbReference>
<dbReference type="GO" id="GO:0006355">
    <property type="term" value="P:regulation of DNA-templated transcription"/>
    <property type="evidence" value="ECO:0007669"/>
    <property type="project" value="InterPro"/>
</dbReference>
<dbReference type="InterPro" id="IPR052155">
    <property type="entry name" value="Biofilm_reg_signaling"/>
</dbReference>
<dbReference type="InterPro" id="IPR044398">
    <property type="entry name" value="Globin-sensor_dom"/>
</dbReference>
<dbReference type="CDD" id="cd01948">
    <property type="entry name" value="EAL"/>
    <property type="match status" value="1"/>
</dbReference>
<dbReference type="Pfam" id="PF00563">
    <property type="entry name" value="EAL"/>
    <property type="match status" value="1"/>
</dbReference>
<feature type="domain" description="GGDEF" evidence="7">
    <location>
        <begin position="460"/>
        <end position="593"/>
    </location>
</feature>
<dbReference type="SUPFAM" id="SSF46458">
    <property type="entry name" value="Globin-like"/>
    <property type="match status" value="1"/>
</dbReference>